<name>A0AAU7W524_9MICO</name>
<dbReference type="EC" id="2.3.1.-" evidence="2"/>
<reference evidence="2" key="1">
    <citation type="submission" date="2024-05" db="EMBL/GenBank/DDBJ databases">
        <authorList>
            <person name="Yu L."/>
        </authorList>
    </citation>
    <scope>NUCLEOTIDE SEQUENCE</scope>
    <source>
        <strain evidence="2">G08B096</strain>
    </source>
</reference>
<dbReference type="AlphaFoldDB" id="A0AAU7W524"/>
<evidence type="ECO:0000313" key="2">
    <source>
        <dbReference type="EMBL" id="XBX81534.1"/>
    </source>
</evidence>
<protein>
    <submittedName>
        <fullName evidence="2">GNAT family N-acetyltransferase</fullName>
        <ecNumber evidence="2">2.3.1.-</ecNumber>
    </submittedName>
</protein>
<keyword evidence="2" id="KW-0012">Acyltransferase</keyword>
<accession>A0AAU7W524</accession>
<organism evidence="2">
    <name type="scientific">Agromyces sp. G08B096</name>
    <dbReference type="NCBI Taxonomy" id="3156399"/>
    <lineage>
        <taxon>Bacteria</taxon>
        <taxon>Bacillati</taxon>
        <taxon>Actinomycetota</taxon>
        <taxon>Actinomycetes</taxon>
        <taxon>Micrococcales</taxon>
        <taxon>Microbacteriaceae</taxon>
        <taxon>Agromyces</taxon>
    </lineage>
</organism>
<dbReference type="PROSITE" id="PS51186">
    <property type="entry name" value="GNAT"/>
    <property type="match status" value="2"/>
</dbReference>
<dbReference type="InterPro" id="IPR000182">
    <property type="entry name" value="GNAT_dom"/>
</dbReference>
<dbReference type="RefSeq" id="WP_350347556.1">
    <property type="nucleotide sequence ID" value="NZ_CP158374.1"/>
</dbReference>
<feature type="domain" description="N-acetyltransferase" evidence="1">
    <location>
        <begin position="27"/>
        <end position="194"/>
    </location>
</feature>
<sequence>MSDALLPLAERVGAVAAPVVPTHPDATIWRAAAPADVDALLAFFADVARADHPNWTETRDEVLEAFELPHIDPARDTLVGLAADGSVLAYGTVVVPPGQETLVRAIVLGAVRPDVRRRGIGTALIEWQLARALQVFAGSPARLPGWIMGYADERAPDAARLLQRHGMPLTRHFFELQRDLARPVDPVPLSDTARRAGVRIVPWADSLAESARLARNAAFADHWGSQSTSRESWAGLVTGETFAPGLSFLATVPDDGAPDDGAPADGAPAGERVVAFVLALRNEGDWAGQGFTSTYVQLVGVVREHRGSGLARALLAEHLAAAAAAGLERATLDVDAENPTGALGLYRGMGFEVANSHQSYVRVL</sequence>
<dbReference type="InterPro" id="IPR050276">
    <property type="entry name" value="MshD_Acetyltransferase"/>
</dbReference>
<dbReference type="Pfam" id="PF00583">
    <property type="entry name" value="Acetyltransf_1"/>
    <property type="match status" value="2"/>
</dbReference>
<dbReference type="Gene3D" id="3.40.630.30">
    <property type="match status" value="1"/>
</dbReference>
<dbReference type="PANTHER" id="PTHR43617:SF20">
    <property type="entry name" value="N-ALPHA-ACETYLTRANSFERASE RIMI"/>
    <property type="match status" value="1"/>
</dbReference>
<dbReference type="PANTHER" id="PTHR43617">
    <property type="entry name" value="L-AMINO ACID N-ACETYLTRANSFERASE"/>
    <property type="match status" value="1"/>
</dbReference>
<dbReference type="InterPro" id="IPR016181">
    <property type="entry name" value="Acyl_CoA_acyltransferase"/>
</dbReference>
<evidence type="ECO:0000259" key="1">
    <source>
        <dbReference type="PROSITE" id="PS51186"/>
    </source>
</evidence>
<gene>
    <name evidence="2" type="ORF">ABIQ69_13070</name>
</gene>
<dbReference type="CDD" id="cd04301">
    <property type="entry name" value="NAT_SF"/>
    <property type="match status" value="1"/>
</dbReference>
<dbReference type="GO" id="GO:0016747">
    <property type="term" value="F:acyltransferase activity, transferring groups other than amino-acyl groups"/>
    <property type="evidence" value="ECO:0007669"/>
    <property type="project" value="InterPro"/>
</dbReference>
<feature type="domain" description="N-acetyltransferase" evidence="1">
    <location>
        <begin position="198"/>
        <end position="364"/>
    </location>
</feature>
<dbReference type="EMBL" id="CP158374">
    <property type="protein sequence ID" value="XBX81534.1"/>
    <property type="molecule type" value="Genomic_DNA"/>
</dbReference>
<proteinExistence type="predicted"/>
<keyword evidence="2" id="KW-0808">Transferase</keyword>
<dbReference type="SUPFAM" id="SSF55729">
    <property type="entry name" value="Acyl-CoA N-acyltransferases (Nat)"/>
    <property type="match status" value="2"/>
</dbReference>